<evidence type="ECO:0000313" key="3">
    <source>
        <dbReference type="EMBL" id="RXZ43786.1"/>
    </source>
</evidence>
<dbReference type="EMBL" id="REGR01000006">
    <property type="protein sequence ID" value="RXZ43786.1"/>
    <property type="molecule type" value="Genomic_DNA"/>
</dbReference>
<dbReference type="Gene3D" id="2.40.160.20">
    <property type="match status" value="1"/>
</dbReference>
<keyword evidence="2" id="KW-0732">Signal</keyword>
<dbReference type="InterPro" id="IPR018550">
    <property type="entry name" value="Lipid-A_deacylase-rel"/>
</dbReference>
<dbReference type="RefSeq" id="WP_129212660.1">
    <property type="nucleotide sequence ID" value="NZ_REGR01000006.1"/>
</dbReference>
<feature type="signal peptide" evidence="2">
    <location>
        <begin position="1"/>
        <end position="21"/>
    </location>
</feature>
<gene>
    <name evidence="3" type="ORF">EBB06_07870</name>
</gene>
<dbReference type="GO" id="GO:0016787">
    <property type="term" value="F:hydrolase activity"/>
    <property type="evidence" value="ECO:0007669"/>
    <property type="project" value="UniProtKB-KW"/>
</dbReference>
<keyword evidence="4" id="KW-1185">Reference proteome</keyword>
<name>A0ABY0FCE6_9NEIS</name>
<dbReference type="InterPro" id="IPR011250">
    <property type="entry name" value="OMP/PagP_B-barrel"/>
</dbReference>
<evidence type="ECO:0000256" key="1">
    <source>
        <dbReference type="ARBA" id="ARBA00004442"/>
    </source>
</evidence>
<keyword evidence="3" id="KW-0378">Hydrolase</keyword>
<feature type="chain" id="PRO_5046917587" evidence="2">
    <location>
        <begin position="22"/>
        <end position="174"/>
    </location>
</feature>
<organism evidence="3 4">
    <name type="scientific">Crenobacter cavernae</name>
    <dbReference type="NCBI Taxonomy" id="2290923"/>
    <lineage>
        <taxon>Bacteria</taxon>
        <taxon>Pseudomonadati</taxon>
        <taxon>Pseudomonadota</taxon>
        <taxon>Betaproteobacteria</taxon>
        <taxon>Neisseriales</taxon>
        <taxon>Neisseriaceae</taxon>
        <taxon>Crenobacter</taxon>
    </lineage>
</organism>
<dbReference type="SUPFAM" id="SSF56925">
    <property type="entry name" value="OMPA-like"/>
    <property type="match status" value="1"/>
</dbReference>
<sequence>MRRASCLPLVLLWSLALPAWAVDGFVLSLGKVTRPSGSGDVRVGADWTLPWRWADNDTGVLESRFELGAGYSDTARDSVWSVTAEPLLHYQFKGARTGWGPFVEVGVGPSWVSDKCWGTGHDLNSRWHFASRLSAGYAFGAHEVSVDFRHFSNAGLTQPNPGANLVTMRYRWAL</sequence>
<comment type="caution">
    <text evidence="3">The sequence shown here is derived from an EMBL/GenBank/DDBJ whole genome shotgun (WGS) entry which is preliminary data.</text>
</comment>
<protein>
    <submittedName>
        <fullName evidence="3">Acyloxyacyl hydrolase</fullName>
    </submittedName>
</protein>
<evidence type="ECO:0000313" key="4">
    <source>
        <dbReference type="Proteomes" id="UP000290682"/>
    </source>
</evidence>
<evidence type="ECO:0000256" key="2">
    <source>
        <dbReference type="SAM" id="SignalP"/>
    </source>
</evidence>
<accession>A0ABY0FCE6</accession>
<dbReference type="Proteomes" id="UP000290682">
    <property type="component" value="Unassembled WGS sequence"/>
</dbReference>
<dbReference type="Pfam" id="PF09411">
    <property type="entry name" value="PagL"/>
    <property type="match status" value="1"/>
</dbReference>
<proteinExistence type="predicted"/>
<comment type="subcellular location">
    <subcellularLocation>
        <location evidence="1">Cell outer membrane</location>
    </subcellularLocation>
</comment>
<reference evidence="3 4" key="1">
    <citation type="submission" date="2018-10" db="EMBL/GenBank/DDBJ databases">
        <title>Draft genome of Fastidiocella sp. strain 375T, a bacterium isolated from a karstic cave dripping water.</title>
        <authorList>
            <person name="Coelho C."/>
            <person name="Verissimo A."/>
            <person name="Tiago I."/>
        </authorList>
    </citation>
    <scope>NUCLEOTIDE SEQUENCE [LARGE SCALE GENOMIC DNA]</scope>
    <source>
        <strain evidence="3 4">CAVE-375</strain>
    </source>
</reference>